<keyword evidence="2" id="KW-1185">Reference proteome</keyword>
<evidence type="ECO:0000313" key="2">
    <source>
        <dbReference type="Proteomes" id="UP001501461"/>
    </source>
</evidence>
<proteinExistence type="predicted"/>
<evidence type="ECO:0000313" key="1">
    <source>
        <dbReference type="EMBL" id="GAA2030837.1"/>
    </source>
</evidence>
<dbReference type="RefSeq" id="WP_343956396.1">
    <property type="nucleotide sequence ID" value="NZ_BAAAMN010000014.1"/>
</dbReference>
<comment type="caution">
    <text evidence="1">The sequence shown here is derived from an EMBL/GenBank/DDBJ whole genome shotgun (WGS) entry which is preliminary data.</text>
</comment>
<gene>
    <name evidence="1" type="ORF">GCM10009720_08860</name>
</gene>
<dbReference type="Proteomes" id="UP001501461">
    <property type="component" value="Unassembled WGS sequence"/>
</dbReference>
<sequence length="145" mass="15917">MTIIAFEQVRPGDTIGYFHKQPGVKGRYWKNRLVDQVHETHLILANRTKVYPENVVGDIKRLDPPIPWAVEDREGDTLHVSHSANTVTLTIPGYGAMPFDIEDIEVLIAALQHAKTDAEVDGVEFEQCGTPAVGTAPGRSTIGMG</sequence>
<accession>A0ABP5FSJ3</accession>
<reference evidence="2" key="1">
    <citation type="journal article" date="2019" name="Int. J. Syst. Evol. Microbiol.">
        <title>The Global Catalogue of Microorganisms (GCM) 10K type strain sequencing project: providing services to taxonomists for standard genome sequencing and annotation.</title>
        <authorList>
            <consortium name="The Broad Institute Genomics Platform"/>
            <consortium name="The Broad Institute Genome Sequencing Center for Infectious Disease"/>
            <person name="Wu L."/>
            <person name="Ma J."/>
        </authorList>
    </citation>
    <scope>NUCLEOTIDE SEQUENCE [LARGE SCALE GENOMIC DNA]</scope>
    <source>
        <strain evidence="2">JCM 13595</strain>
    </source>
</reference>
<name>A0ABP5FSJ3_9MICC</name>
<protein>
    <submittedName>
        <fullName evidence="1">Uncharacterized protein</fullName>
    </submittedName>
</protein>
<dbReference type="EMBL" id="BAAAMN010000014">
    <property type="protein sequence ID" value="GAA2030837.1"/>
    <property type="molecule type" value="Genomic_DNA"/>
</dbReference>
<organism evidence="1 2">
    <name type="scientific">Yaniella flava</name>
    <dbReference type="NCBI Taxonomy" id="287930"/>
    <lineage>
        <taxon>Bacteria</taxon>
        <taxon>Bacillati</taxon>
        <taxon>Actinomycetota</taxon>
        <taxon>Actinomycetes</taxon>
        <taxon>Micrococcales</taxon>
        <taxon>Micrococcaceae</taxon>
        <taxon>Yaniella</taxon>
    </lineage>
</organism>